<dbReference type="Gene3D" id="3.40.1400.10">
    <property type="entry name" value="Sugar-phosphate isomerase, RpiB/LacA/LacB"/>
    <property type="match status" value="1"/>
</dbReference>
<feature type="binding site" evidence="3">
    <location>
        <position position="114"/>
    </location>
    <ligand>
        <name>D-ribulose 5-phosphate</name>
        <dbReference type="ChEBI" id="CHEBI:58121"/>
    </ligand>
</feature>
<organism evidence="4 5">
    <name type="scientific">Metamycoplasma subdolum</name>
    <dbReference type="NCBI Taxonomy" id="92407"/>
    <lineage>
        <taxon>Bacteria</taxon>
        <taxon>Bacillati</taxon>
        <taxon>Mycoplasmatota</taxon>
        <taxon>Mycoplasmoidales</taxon>
        <taxon>Metamycoplasmataceae</taxon>
        <taxon>Metamycoplasma</taxon>
    </lineage>
</organism>
<dbReference type="InterPro" id="IPR036569">
    <property type="entry name" value="RpiB_LacA_LacB_sf"/>
</dbReference>
<feature type="active site" description="Proton acceptor" evidence="2">
    <location>
        <position position="70"/>
    </location>
</feature>
<evidence type="ECO:0000313" key="5">
    <source>
        <dbReference type="Proteomes" id="UP000267246"/>
    </source>
</evidence>
<comment type="caution">
    <text evidence="4">The sequence shown here is derived from an EMBL/GenBank/DDBJ whole genome shotgun (WGS) entry which is preliminary data.</text>
</comment>
<accession>A0A3M0A550</accession>
<dbReference type="PANTHER" id="PTHR30345:SF0">
    <property type="entry name" value="DNA DAMAGE-REPAIR_TOLERATION PROTEIN DRT102"/>
    <property type="match status" value="1"/>
</dbReference>
<sequence length="152" mass="17170">MKVKIVSDHAGNKIKEELAKKIAKEGYEVILRGATSDDDQSCSYSDVGIDFAREIINDKDRENTKYIAICGSGIGISIALNRFKQIRCARVTNVEEAKLAKQHNDANVLCFGGRLVTVDQAFEMFKEWEHAKFEGNRHIPRIIKLDEVGEER</sequence>
<dbReference type="AlphaFoldDB" id="A0A3M0A550"/>
<dbReference type="NCBIfam" id="TIGR00689">
    <property type="entry name" value="rpiB_lacA_lacB"/>
    <property type="match status" value="1"/>
</dbReference>
<dbReference type="RefSeq" id="WP_121940909.1">
    <property type="nucleotide sequence ID" value="NZ_CP137846.1"/>
</dbReference>
<keyword evidence="5" id="KW-1185">Reference proteome</keyword>
<evidence type="ECO:0000256" key="2">
    <source>
        <dbReference type="PIRSR" id="PIRSR005384-1"/>
    </source>
</evidence>
<feature type="binding site" evidence="3">
    <location>
        <position position="141"/>
    </location>
    <ligand>
        <name>D-ribulose 5-phosphate</name>
        <dbReference type="ChEBI" id="CHEBI:58121"/>
    </ligand>
</feature>
<evidence type="ECO:0000313" key="4">
    <source>
        <dbReference type="EMBL" id="RMA77595.1"/>
    </source>
</evidence>
<dbReference type="InterPro" id="IPR003500">
    <property type="entry name" value="RpiB_LacA_LacB"/>
</dbReference>
<dbReference type="Proteomes" id="UP000267246">
    <property type="component" value="Unassembled WGS sequence"/>
</dbReference>
<dbReference type="Pfam" id="PF02502">
    <property type="entry name" value="LacAB_rpiB"/>
    <property type="match status" value="1"/>
</dbReference>
<dbReference type="GO" id="GO:0016861">
    <property type="term" value="F:intramolecular oxidoreductase activity, interconverting aldoses and ketoses"/>
    <property type="evidence" value="ECO:0007669"/>
    <property type="project" value="UniProtKB-ARBA"/>
</dbReference>
<protein>
    <submittedName>
        <fullName evidence="4">Ribose 5-phosphate isomerase B</fullName>
    </submittedName>
</protein>
<feature type="binding site" evidence="3">
    <location>
        <begin position="8"/>
        <end position="9"/>
    </location>
    <ligand>
        <name>D-ribulose 5-phosphate</name>
        <dbReference type="ChEBI" id="CHEBI:58121"/>
    </ligand>
</feature>
<feature type="binding site" evidence="3">
    <location>
        <begin position="71"/>
        <end position="75"/>
    </location>
    <ligand>
        <name>D-ribulose 5-phosphate</name>
        <dbReference type="ChEBI" id="CHEBI:58121"/>
    </ligand>
</feature>
<dbReference type="SUPFAM" id="SSF89623">
    <property type="entry name" value="Ribose/Galactose isomerase RpiB/AlsB"/>
    <property type="match status" value="1"/>
</dbReference>
<dbReference type="PIRSF" id="PIRSF005384">
    <property type="entry name" value="RpiB_LacA_B"/>
    <property type="match status" value="1"/>
</dbReference>
<dbReference type="OrthoDB" id="1778624at2"/>
<comment type="similarity">
    <text evidence="1">Belongs to the LacAB/RpiB family.</text>
</comment>
<dbReference type="NCBIfam" id="NF004051">
    <property type="entry name" value="PRK05571.1"/>
    <property type="match status" value="1"/>
</dbReference>
<proteinExistence type="inferred from homology"/>
<feature type="binding site" evidence="3">
    <location>
        <position position="137"/>
    </location>
    <ligand>
        <name>D-ribulose 5-phosphate</name>
        <dbReference type="ChEBI" id="CHEBI:58121"/>
    </ligand>
</feature>
<evidence type="ECO:0000256" key="3">
    <source>
        <dbReference type="PIRSR" id="PIRSR005384-2"/>
    </source>
</evidence>
<feature type="active site" description="Proton donor" evidence="2">
    <location>
        <position position="103"/>
    </location>
</feature>
<gene>
    <name evidence="4" type="ORF">JN00_0446</name>
</gene>
<dbReference type="EMBL" id="REFI01000008">
    <property type="protein sequence ID" value="RMA77595.1"/>
    <property type="molecule type" value="Genomic_DNA"/>
</dbReference>
<feature type="binding site" evidence="3">
    <location>
        <position position="104"/>
    </location>
    <ligand>
        <name>D-ribulose 5-phosphate</name>
        <dbReference type="ChEBI" id="CHEBI:58121"/>
    </ligand>
</feature>
<evidence type="ECO:0000256" key="1">
    <source>
        <dbReference type="ARBA" id="ARBA00008754"/>
    </source>
</evidence>
<reference evidence="4 5" key="1">
    <citation type="submission" date="2018-10" db="EMBL/GenBank/DDBJ databases">
        <title>Genomic Encyclopedia of Archaeal and Bacterial Type Strains, Phase II (KMG-II): from individual species to whole genera.</title>
        <authorList>
            <person name="Goeker M."/>
        </authorList>
    </citation>
    <scope>NUCLEOTIDE SEQUENCE [LARGE SCALE GENOMIC DNA]</scope>
    <source>
        <strain evidence="4 5">ATCC 29870</strain>
    </source>
</reference>
<keyword evidence="4" id="KW-0413">Isomerase</keyword>
<dbReference type="PANTHER" id="PTHR30345">
    <property type="entry name" value="RIBOSE-5-PHOSPHATE ISOMERASE B"/>
    <property type="match status" value="1"/>
</dbReference>
<dbReference type="GO" id="GO:0005975">
    <property type="term" value="P:carbohydrate metabolic process"/>
    <property type="evidence" value="ECO:0007669"/>
    <property type="project" value="InterPro"/>
</dbReference>
<name>A0A3M0A550_9BACT</name>